<keyword evidence="3" id="KW-1185">Reference proteome</keyword>
<geneLocation type="plasmid" evidence="2 3">
    <name>p_unnamed1</name>
</geneLocation>
<proteinExistence type="predicted"/>
<reference evidence="1 3" key="1">
    <citation type="submission" date="2020-08" db="EMBL/GenBank/DDBJ databases">
        <title>Genome sequence of Sphingomonas daechungensis KACC 18115T.</title>
        <authorList>
            <person name="Hyun D.-W."/>
            <person name="Bae J.-W."/>
        </authorList>
    </citation>
    <scope>NUCLEOTIDE SEQUENCE [LARGE SCALE GENOMIC DNA]</scope>
    <source>
        <strain evidence="1 3">KACC 18115</strain>
        <plasmid evidence="2 3">p_unnamed1</plasmid>
    </source>
</reference>
<evidence type="ECO:0000313" key="1">
    <source>
        <dbReference type="EMBL" id="QNP43293.1"/>
    </source>
</evidence>
<accession>A0ABX6T6M1</accession>
<dbReference type="EMBL" id="CP060780">
    <property type="protein sequence ID" value="QNP43293.1"/>
    <property type="molecule type" value="Genomic_DNA"/>
</dbReference>
<keyword evidence="2" id="KW-0614">Plasmid</keyword>
<name>A0ABX6T6M1_9SPHN</name>
<organism evidence="1 3">
    <name type="scientific">Sphingomonas daechungensis</name>
    <dbReference type="NCBI Taxonomy" id="1176646"/>
    <lineage>
        <taxon>Bacteria</taxon>
        <taxon>Pseudomonadati</taxon>
        <taxon>Pseudomonadota</taxon>
        <taxon>Alphaproteobacteria</taxon>
        <taxon>Sphingomonadales</taxon>
        <taxon>Sphingomonadaceae</taxon>
        <taxon>Sphingomonas</taxon>
    </lineage>
</organism>
<dbReference type="EMBL" id="CP060781">
    <property type="protein sequence ID" value="QNP44637.1"/>
    <property type="molecule type" value="Genomic_DNA"/>
</dbReference>
<evidence type="ECO:0000313" key="3">
    <source>
        <dbReference type="Proteomes" id="UP000516134"/>
    </source>
</evidence>
<dbReference type="RefSeq" id="WP_187714723.1">
    <property type="nucleotide sequence ID" value="NZ_CP060780.1"/>
</dbReference>
<dbReference type="Proteomes" id="UP000516134">
    <property type="component" value="Plasmid p_unnamed1"/>
</dbReference>
<dbReference type="Proteomes" id="UP000516134">
    <property type="component" value="Chromosome"/>
</dbReference>
<gene>
    <name evidence="1" type="ORF">H9L15_15555</name>
    <name evidence="2" type="ORF">H9L15_16345</name>
</gene>
<sequence>MPADAPECLISASREWTAWINRMPGTGAPTLVVSGKVTTPTGGYQVAFDPRIQIRKGYPAQAFVTLNVAAPTGPATQATVTHEVRWEWPLNQPVGSVIVSCGDKTLADITRIQTAY</sequence>
<protein>
    <submittedName>
        <fullName evidence="1">Uncharacterized protein</fullName>
    </submittedName>
</protein>
<evidence type="ECO:0000313" key="2">
    <source>
        <dbReference type="EMBL" id="QNP44637.1"/>
    </source>
</evidence>